<protein>
    <submittedName>
        <fullName evidence="1">Uncharacterized protein</fullName>
    </submittedName>
</protein>
<proteinExistence type="predicted"/>
<feature type="non-terminal residue" evidence="1">
    <location>
        <position position="62"/>
    </location>
</feature>
<name>A0A6J4JXJ0_9PSEU</name>
<dbReference type="AlphaFoldDB" id="A0A6J4JXJ0"/>
<dbReference type="EMBL" id="CADCTH010000546">
    <property type="protein sequence ID" value="CAA9289876.1"/>
    <property type="molecule type" value="Genomic_DNA"/>
</dbReference>
<evidence type="ECO:0000313" key="1">
    <source>
        <dbReference type="EMBL" id="CAA9289876.1"/>
    </source>
</evidence>
<organism evidence="1">
    <name type="scientific">uncultured Actinomycetospora sp</name>
    <dbReference type="NCBI Taxonomy" id="1135996"/>
    <lineage>
        <taxon>Bacteria</taxon>
        <taxon>Bacillati</taxon>
        <taxon>Actinomycetota</taxon>
        <taxon>Actinomycetes</taxon>
        <taxon>Pseudonocardiales</taxon>
        <taxon>Pseudonocardiaceae</taxon>
        <taxon>Actinomycetospora</taxon>
        <taxon>environmental samples</taxon>
    </lineage>
</organism>
<sequence length="62" mass="6172">MARWAGFLAGAGAAGALLVPERTGLERRSPWPVLLAARPALAGGDGLAAGVLAAVSPRARPL</sequence>
<reference evidence="1" key="1">
    <citation type="submission" date="2020-02" db="EMBL/GenBank/DDBJ databases">
        <authorList>
            <person name="Meier V. D."/>
        </authorList>
    </citation>
    <scope>NUCLEOTIDE SEQUENCE</scope>
    <source>
        <strain evidence="1">AVDCRST_MAG54</strain>
    </source>
</reference>
<accession>A0A6J4JXJ0</accession>
<gene>
    <name evidence="1" type="ORF">AVDCRST_MAG54-4344</name>
</gene>